<evidence type="ECO:0000313" key="1">
    <source>
        <dbReference type="EMBL" id="MEA5256144.1"/>
    </source>
</evidence>
<dbReference type="Proteomes" id="UP001304671">
    <property type="component" value="Unassembled WGS sequence"/>
</dbReference>
<proteinExistence type="predicted"/>
<gene>
    <name evidence="1" type="ORF">VB264_00005</name>
</gene>
<dbReference type="EMBL" id="JAYFUL010000001">
    <property type="protein sequence ID" value="MEA5256144.1"/>
    <property type="molecule type" value="Genomic_DNA"/>
</dbReference>
<comment type="caution">
    <text evidence="1">The sequence shown here is derived from an EMBL/GenBank/DDBJ whole genome shotgun (WGS) entry which is preliminary data.</text>
</comment>
<reference evidence="1 2" key="1">
    <citation type="submission" date="2023-12" db="EMBL/GenBank/DDBJ databases">
        <title>Novel species of the genus Arcicella isolated from rivers.</title>
        <authorList>
            <person name="Lu H."/>
        </authorList>
    </citation>
    <scope>NUCLEOTIDE SEQUENCE [LARGE SCALE GENOMIC DNA]</scope>
    <source>
        <strain evidence="1 2">LMG 21963</strain>
    </source>
</reference>
<dbReference type="RefSeq" id="WP_323245973.1">
    <property type="nucleotide sequence ID" value="NZ_JAYFUL010000001.1"/>
</dbReference>
<accession>A0ABU5QHE3</accession>
<sequence>MGLDLVPMGKPKKGFEKRFNQIFRVIEGKETLELSFLDKLKGKKLPSKEELLEEWFANQISVYETLKAPQVGRDKEAEDWIKVKYQDSNKELSESDFIKKHKGYYILELAKEIDGLPIYIAYGQEEHVFRGEFLTTCIGLIDESLVHEAWETKLAEEALDYGNRLMNTADNIAKENNLEYLKNQRAPSDSEENDIAGKLHIVYSLARWLTFYGKNGHGYQADY</sequence>
<keyword evidence="2" id="KW-1185">Reference proteome</keyword>
<organism evidence="1 2">
    <name type="scientific">Arcicella aquatica</name>
    <dbReference type="NCBI Taxonomy" id="217141"/>
    <lineage>
        <taxon>Bacteria</taxon>
        <taxon>Pseudomonadati</taxon>
        <taxon>Bacteroidota</taxon>
        <taxon>Cytophagia</taxon>
        <taxon>Cytophagales</taxon>
        <taxon>Flectobacillaceae</taxon>
        <taxon>Arcicella</taxon>
    </lineage>
</organism>
<name>A0ABU5QHE3_9BACT</name>
<protein>
    <submittedName>
        <fullName evidence="1">Uncharacterized protein</fullName>
    </submittedName>
</protein>
<evidence type="ECO:0000313" key="2">
    <source>
        <dbReference type="Proteomes" id="UP001304671"/>
    </source>
</evidence>